<evidence type="ECO:0008006" key="3">
    <source>
        <dbReference type="Google" id="ProtNLM"/>
    </source>
</evidence>
<dbReference type="Proteomes" id="UP000268844">
    <property type="component" value="Unassembled WGS sequence"/>
</dbReference>
<organism evidence="1 2">
    <name type="scientific">Devosia equisanguinis</name>
    <dbReference type="NCBI Taxonomy" id="2490941"/>
    <lineage>
        <taxon>Bacteria</taxon>
        <taxon>Pseudomonadati</taxon>
        <taxon>Pseudomonadota</taxon>
        <taxon>Alphaproteobacteria</taxon>
        <taxon>Hyphomicrobiales</taxon>
        <taxon>Devosiaceae</taxon>
        <taxon>Devosia</taxon>
    </lineage>
</organism>
<dbReference type="AlphaFoldDB" id="A0A3S4EPD5"/>
<protein>
    <recommendedName>
        <fullName evidence="3">DUF2934 domain-containing protein</fullName>
    </recommendedName>
</protein>
<name>A0A3S4EPD5_9HYPH</name>
<dbReference type="InterPro" id="IPR021327">
    <property type="entry name" value="DUF2934"/>
</dbReference>
<sequence length="96" mass="10824">MDNKLKPACGSLPTFLRPLHRELTPFSQALSEYKEGPQPMHNEIQCRAYALWQADNCPEGQDQAYWFKAVAELTAEAAKTIKPPRKRAAPRTKKAA</sequence>
<keyword evidence="2" id="KW-1185">Reference proteome</keyword>
<accession>A0A3S4EPD5</accession>
<gene>
    <name evidence="1" type="ORF">DEVEQU_03974</name>
</gene>
<dbReference type="EMBL" id="UZWD01000076">
    <property type="protein sequence ID" value="VDS06809.1"/>
    <property type="molecule type" value="Genomic_DNA"/>
</dbReference>
<evidence type="ECO:0000313" key="2">
    <source>
        <dbReference type="Proteomes" id="UP000268844"/>
    </source>
</evidence>
<evidence type="ECO:0000313" key="1">
    <source>
        <dbReference type="EMBL" id="VDS06809.1"/>
    </source>
</evidence>
<reference evidence="1 2" key="1">
    <citation type="submission" date="2018-12" db="EMBL/GenBank/DDBJ databases">
        <authorList>
            <person name="Criscuolo A."/>
        </authorList>
    </citation>
    <scope>NUCLEOTIDE SEQUENCE [LARGE SCALE GENOMIC DNA]</scope>
    <source>
        <strain evidence="1">ACIP1116281</strain>
    </source>
</reference>
<dbReference type="Pfam" id="PF11154">
    <property type="entry name" value="DUF2934"/>
    <property type="match status" value="1"/>
</dbReference>
<proteinExistence type="predicted"/>